<name>A0A9D1MRF2_9PROT</name>
<evidence type="ECO:0000313" key="3">
    <source>
        <dbReference type="Proteomes" id="UP000824142"/>
    </source>
</evidence>
<reference evidence="2" key="2">
    <citation type="journal article" date="2021" name="PeerJ">
        <title>Extensive microbial diversity within the chicken gut microbiome revealed by metagenomics and culture.</title>
        <authorList>
            <person name="Gilroy R."/>
            <person name="Ravi A."/>
            <person name="Getino M."/>
            <person name="Pursley I."/>
            <person name="Horton D.L."/>
            <person name="Alikhan N.F."/>
            <person name="Baker D."/>
            <person name="Gharbi K."/>
            <person name="Hall N."/>
            <person name="Watson M."/>
            <person name="Adriaenssens E.M."/>
            <person name="Foster-Nyarko E."/>
            <person name="Jarju S."/>
            <person name="Secka A."/>
            <person name="Antonio M."/>
            <person name="Oren A."/>
            <person name="Chaudhuri R.R."/>
            <person name="La Ragione R."/>
            <person name="Hildebrand F."/>
            <person name="Pallen M.J."/>
        </authorList>
    </citation>
    <scope>NUCLEOTIDE SEQUENCE</scope>
    <source>
        <strain evidence="2">CHK136-897</strain>
    </source>
</reference>
<dbReference type="AlphaFoldDB" id="A0A9D1MRF2"/>
<dbReference type="EMBL" id="DVNO01000012">
    <property type="protein sequence ID" value="HIU65353.1"/>
    <property type="molecule type" value="Genomic_DNA"/>
</dbReference>
<feature type="compositionally biased region" description="Low complexity" evidence="1">
    <location>
        <begin position="62"/>
        <end position="153"/>
    </location>
</feature>
<evidence type="ECO:0000256" key="1">
    <source>
        <dbReference type="SAM" id="MobiDB-lite"/>
    </source>
</evidence>
<accession>A0A9D1MRF2</accession>
<evidence type="ECO:0000313" key="2">
    <source>
        <dbReference type="EMBL" id="HIU65353.1"/>
    </source>
</evidence>
<reference evidence="2" key="1">
    <citation type="submission" date="2020-10" db="EMBL/GenBank/DDBJ databases">
        <authorList>
            <person name="Gilroy R."/>
        </authorList>
    </citation>
    <scope>NUCLEOTIDE SEQUENCE</scope>
    <source>
        <strain evidence="2">CHK136-897</strain>
    </source>
</reference>
<feature type="compositionally biased region" description="Polar residues" evidence="1">
    <location>
        <begin position="48"/>
        <end position="61"/>
    </location>
</feature>
<organism evidence="2 3">
    <name type="scientific">Candidatus Enterousia avicola</name>
    <dbReference type="NCBI Taxonomy" id="2840787"/>
    <lineage>
        <taxon>Bacteria</taxon>
        <taxon>Pseudomonadati</taxon>
        <taxon>Pseudomonadota</taxon>
        <taxon>Alphaproteobacteria</taxon>
        <taxon>Candidatus Enterousia</taxon>
    </lineage>
</organism>
<dbReference type="Proteomes" id="UP000824142">
    <property type="component" value="Unassembled WGS sequence"/>
</dbReference>
<proteinExistence type="predicted"/>
<feature type="region of interest" description="Disordered" evidence="1">
    <location>
        <begin position="48"/>
        <end position="153"/>
    </location>
</feature>
<comment type="caution">
    <text evidence="2">The sequence shown here is derived from an EMBL/GenBank/DDBJ whole genome shotgun (WGS) entry which is preliminary data.</text>
</comment>
<sequence>MKSRNFAEHCKNAMGTVFLLAGAFFVCSTFLSIRAVFADPIAPTNTMTTNTVQSPRYSSNVRTSARPATSRTTTSNVVSRDTGTTSSATVARGVTSRATTTTPTTAVRTTATTTSRPSTTVSRANATASNTSASRGVSSRNVVSRTTSSNVANASRAVVSRVGTTQNTAARISLQGSAIRGSNASVNSNTYTYLQNKLYTGNYSNIIDSSTGLISAEAYNNCMESYYACMDEICTARNAAQRRCACAGRVKAFAEAEDALEKANEELIKVSGELALLIATKGKDVSEAFQLTDAEKVMNCVSWKEVTSQYGEGSDEAVEWCYNHGIYGTDGGTLSACSKPAYCDTGVGGNNFGFNIDDIDGTSSDILASLKSWADAKEKTLTILTDDEDSLTSAFDELTNVVGNLAGISGSLANSDSIKDSLAETWGYELFEYAHNNVCNRVLDSCFNGIYEACGTPPSGSNKCGNGRSQCPYNYNSYISVSNTGSYELDFIEPNTGYTASNSATCFGYTSASGDPYADLRGPVADARRSIMQKYALDANADCDAYGEQLSQTAQNIGYQKVAAQQALQQKRLEFAQEEKETIASAYTTARTNFNQCLSELYDCYTTQETANTSWSTSRIKTYCSQVSNVPHCYEEMICGAPNNSLLAVIDKEDDKKTICENTTDYETNTCRNIVTLAEILDGAYANDATEGSSTALREACLKSVGIEGVRNWSSSNTNGGWSATTCPSGQHLEGNSCVPSTKSCTHSDPNAATASQTWNTTTQSWSGCSLVSCNPGYNVQNGACVAQ</sequence>
<protein>
    <submittedName>
        <fullName evidence="2">Uncharacterized protein</fullName>
    </submittedName>
</protein>
<gene>
    <name evidence="2" type="ORF">IAC63_01795</name>
</gene>